<evidence type="ECO:0000256" key="2">
    <source>
        <dbReference type="ARBA" id="ARBA00022529"/>
    </source>
</evidence>
<name>A0A0R2CAK3_9LACO</name>
<dbReference type="Pfam" id="PF01832">
    <property type="entry name" value="Glucosaminidase"/>
    <property type="match status" value="1"/>
</dbReference>
<evidence type="ECO:0000256" key="3">
    <source>
        <dbReference type="ARBA" id="ARBA00022638"/>
    </source>
</evidence>
<dbReference type="AlphaFoldDB" id="A0A0R2CAK3"/>
<dbReference type="OrthoDB" id="37530at2"/>
<protein>
    <recommendedName>
        <fullName evidence="4">Peptidoglycan hydrolase</fullName>
    </recommendedName>
</protein>
<dbReference type="Pfam" id="PF01476">
    <property type="entry name" value="LysM"/>
    <property type="match status" value="5"/>
</dbReference>
<sequence>MTVTSTAPASLAAAKASAAATYAQTGQPQQIVMTDATAVVAQPTFSSTARLQNFIESVEDGAIAGWSEYGVLPSVTVAQAILESGWGQSSLSTSAHNLFGIKADSSWTGSTVSYPTQEYVNGSYVTVNARFRAYANNSASVEDHGAFLKENSRYSNIIGNTSYTSVVNDLQSDGYATDPSYAQSLLSLIKEYNLTSLDTIALNGETISGHTATSTSTATSATTSATNAGTGTGSSNTNVYYTVKAGDTLSGIAAKYSTSVNTLASWNSISNVNLIHVGDVLLVQKAATTTKATTTTSTTSANTYYTVKSGDTLSAIAAKYNTTVGTLTSWNGISNANLILVGQKLLVKKATVTTTTTTAKATTSTTSANTYYTVKSGDTLSAIAAKYGTTVNTLAQNNSISNVNLIRVGQRLLISKGSSTTATQSSATAAKTASTGTTYTVKSGDTLSGIAAKYGTSVASLASLNSISNVNLIRVGQTLKVTGSSSATTKTNTSNSSSTYTVKSGDTLSGIAAKYGTSVSKLASLNGIKNTNLILVGQSLRLN</sequence>
<gene>
    <name evidence="6" type="ORF">FD19_GL000696</name>
</gene>
<feature type="domain" description="LysM" evidence="5">
    <location>
        <begin position="239"/>
        <end position="283"/>
    </location>
</feature>
<reference evidence="6 7" key="1">
    <citation type="journal article" date="2015" name="Genome Announc.">
        <title>Expanding the biotechnology potential of lactobacilli through comparative genomics of 213 strains and associated genera.</title>
        <authorList>
            <person name="Sun Z."/>
            <person name="Harris H.M."/>
            <person name="McCann A."/>
            <person name="Guo C."/>
            <person name="Argimon S."/>
            <person name="Zhang W."/>
            <person name="Yang X."/>
            <person name="Jeffery I.B."/>
            <person name="Cooney J.C."/>
            <person name="Kagawa T.F."/>
            <person name="Liu W."/>
            <person name="Song Y."/>
            <person name="Salvetti E."/>
            <person name="Wrobel A."/>
            <person name="Rasinkangas P."/>
            <person name="Parkhill J."/>
            <person name="Rea M.C."/>
            <person name="O'Sullivan O."/>
            <person name="Ritari J."/>
            <person name="Douillard F.P."/>
            <person name="Paul Ross R."/>
            <person name="Yang R."/>
            <person name="Briner A.E."/>
            <person name="Felis G.E."/>
            <person name="de Vos W.M."/>
            <person name="Barrangou R."/>
            <person name="Klaenhammer T.R."/>
            <person name="Caufield P.W."/>
            <person name="Cui Y."/>
            <person name="Zhang H."/>
            <person name="O'Toole P.W."/>
        </authorList>
    </citation>
    <scope>NUCLEOTIDE SEQUENCE [LARGE SCALE GENOMIC DNA]</scope>
    <source>
        <strain evidence="6 7">DSM 22698</strain>
    </source>
</reference>
<evidence type="ECO:0000259" key="5">
    <source>
        <dbReference type="PROSITE" id="PS51782"/>
    </source>
</evidence>
<evidence type="ECO:0000256" key="1">
    <source>
        <dbReference type="ARBA" id="ARBA00010266"/>
    </source>
</evidence>
<dbReference type="Proteomes" id="UP000051789">
    <property type="component" value="Unassembled WGS sequence"/>
</dbReference>
<dbReference type="STRING" id="1423810.FD19_GL000696"/>
<dbReference type="SMART" id="SM00257">
    <property type="entry name" value="LysM"/>
    <property type="match status" value="5"/>
</dbReference>
<dbReference type="Gene3D" id="3.10.350.10">
    <property type="entry name" value="LysM domain"/>
    <property type="match status" value="5"/>
</dbReference>
<dbReference type="GO" id="GO:0031640">
    <property type="term" value="P:killing of cells of another organism"/>
    <property type="evidence" value="ECO:0007669"/>
    <property type="project" value="UniProtKB-KW"/>
</dbReference>
<keyword evidence="3" id="KW-0081">Bacteriolytic enzyme</keyword>
<dbReference type="SUPFAM" id="SSF54106">
    <property type="entry name" value="LysM domain"/>
    <property type="match status" value="5"/>
</dbReference>
<dbReference type="InterPro" id="IPR002901">
    <property type="entry name" value="MGlyc_endo_b_GlcNAc-like_dom"/>
</dbReference>
<dbReference type="GO" id="GO:0042742">
    <property type="term" value="P:defense response to bacterium"/>
    <property type="evidence" value="ECO:0007669"/>
    <property type="project" value="UniProtKB-KW"/>
</dbReference>
<feature type="domain" description="LysM" evidence="5">
    <location>
        <begin position="498"/>
        <end position="542"/>
    </location>
</feature>
<dbReference type="PROSITE" id="PS51782">
    <property type="entry name" value="LYSM"/>
    <property type="match status" value="5"/>
</dbReference>
<evidence type="ECO:0000256" key="4">
    <source>
        <dbReference type="ARBA" id="ARBA00032108"/>
    </source>
</evidence>
<dbReference type="PANTHER" id="PTHR33734:SF22">
    <property type="entry name" value="MEMBRANE-BOUND LYTIC MUREIN TRANSGLYCOSYLASE D"/>
    <property type="match status" value="1"/>
</dbReference>
<keyword evidence="7" id="KW-1185">Reference proteome</keyword>
<evidence type="ECO:0000313" key="6">
    <source>
        <dbReference type="EMBL" id="KRM88400.1"/>
    </source>
</evidence>
<dbReference type="InterPro" id="IPR036779">
    <property type="entry name" value="LysM_dom_sf"/>
</dbReference>
<dbReference type="CDD" id="cd00118">
    <property type="entry name" value="LysM"/>
    <property type="match status" value="5"/>
</dbReference>
<dbReference type="PATRIC" id="fig|1423810.4.peg.712"/>
<evidence type="ECO:0000313" key="7">
    <source>
        <dbReference type="Proteomes" id="UP000051789"/>
    </source>
</evidence>
<dbReference type="SMART" id="SM00047">
    <property type="entry name" value="LYZ2"/>
    <property type="match status" value="1"/>
</dbReference>
<dbReference type="Gene3D" id="1.10.530.10">
    <property type="match status" value="1"/>
</dbReference>
<feature type="domain" description="LysM" evidence="5">
    <location>
        <begin position="437"/>
        <end position="481"/>
    </location>
</feature>
<dbReference type="PANTHER" id="PTHR33734">
    <property type="entry name" value="LYSM DOMAIN-CONTAINING GPI-ANCHORED PROTEIN 2"/>
    <property type="match status" value="1"/>
</dbReference>
<dbReference type="InterPro" id="IPR018392">
    <property type="entry name" value="LysM"/>
</dbReference>
<dbReference type="GO" id="GO:0004040">
    <property type="term" value="F:amidase activity"/>
    <property type="evidence" value="ECO:0007669"/>
    <property type="project" value="InterPro"/>
</dbReference>
<feature type="domain" description="LysM" evidence="5">
    <location>
        <begin position="303"/>
        <end position="347"/>
    </location>
</feature>
<dbReference type="Gene3D" id="2.10.70.40">
    <property type="entry name" value="peptidoglycan hydrolase"/>
    <property type="match status" value="1"/>
</dbReference>
<comment type="caution">
    <text evidence="6">The sequence shown here is derived from an EMBL/GenBank/DDBJ whole genome shotgun (WGS) entry which is preliminary data.</text>
</comment>
<comment type="similarity">
    <text evidence="1">Belongs to the glycosyl hydrolase 73 family.</text>
</comment>
<proteinExistence type="inferred from homology"/>
<dbReference type="EMBL" id="AYZK01000001">
    <property type="protein sequence ID" value="KRM88400.1"/>
    <property type="molecule type" value="Genomic_DNA"/>
</dbReference>
<dbReference type="GO" id="GO:0008932">
    <property type="term" value="F:lytic endotransglycosylase activity"/>
    <property type="evidence" value="ECO:0007669"/>
    <property type="project" value="TreeGrafter"/>
</dbReference>
<feature type="domain" description="LysM" evidence="5">
    <location>
        <begin position="370"/>
        <end position="414"/>
    </location>
</feature>
<accession>A0A0R2CAK3</accession>
<keyword evidence="2" id="KW-0929">Antimicrobial</keyword>
<dbReference type="RefSeq" id="WP_156321945.1">
    <property type="nucleotide sequence ID" value="NZ_BBER01000009.1"/>
</dbReference>
<organism evidence="6 7">
    <name type="scientific">Lacticaseibacillus thailandensis DSM 22698 = JCM 13996</name>
    <dbReference type="NCBI Taxonomy" id="1423810"/>
    <lineage>
        <taxon>Bacteria</taxon>
        <taxon>Bacillati</taxon>
        <taxon>Bacillota</taxon>
        <taxon>Bacilli</taxon>
        <taxon>Lactobacillales</taxon>
        <taxon>Lactobacillaceae</taxon>
        <taxon>Lacticaseibacillus</taxon>
    </lineage>
</organism>